<dbReference type="SMART" id="SM01208">
    <property type="entry name" value="G5"/>
    <property type="match status" value="1"/>
</dbReference>
<dbReference type="InterPro" id="IPR023346">
    <property type="entry name" value="Lysozyme-like_dom_sf"/>
</dbReference>
<proteinExistence type="inferred from homology"/>
<evidence type="ECO:0000313" key="6">
    <source>
        <dbReference type="Proteomes" id="UP000004218"/>
    </source>
</evidence>
<dbReference type="Gene3D" id="2.20.230.10">
    <property type="entry name" value="Resuscitation-promoting factor rpfb"/>
    <property type="match status" value="1"/>
</dbReference>
<dbReference type="InterPro" id="IPR007137">
    <property type="entry name" value="DUF348"/>
</dbReference>
<evidence type="ECO:0000259" key="4">
    <source>
        <dbReference type="PROSITE" id="PS51109"/>
    </source>
</evidence>
<organism evidence="5 6">
    <name type="scientific">Corynebacterium matruchotii ATCC 14266</name>
    <dbReference type="NCBI Taxonomy" id="553207"/>
    <lineage>
        <taxon>Bacteria</taxon>
        <taxon>Bacillati</taxon>
        <taxon>Actinomycetota</taxon>
        <taxon>Actinomycetes</taxon>
        <taxon>Mycobacteriales</taxon>
        <taxon>Corynebacteriaceae</taxon>
        <taxon>Corynebacterium</taxon>
    </lineage>
</organism>
<dbReference type="RefSeq" id="WP_005527274.1">
    <property type="nucleotide sequence ID" value="NZ_ACSH02000008.1"/>
</dbReference>
<dbReference type="InterPro" id="IPR011098">
    <property type="entry name" value="G5_dom"/>
</dbReference>
<evidence type="ECO:0000256" key="1">
    <source>
        <dbReference type="ARBA" id="ARBA00010830"/>
    </source>
</evidence>
<dbReference type="Pfam" id="PF06737">
    <property type="entry name" value="Transglycosylas"/>
    <property type="match status" value="1"/>
</dbReference>
<keyword evidence="6" id="KW-1185">Reference proteome</keyword>
<dbReference type="OrthoDB" id="1404170at2"/>
<dbReference type="STRING" id="553207.HMPREF0299_5595"/>
<evidence type="ECO:0000256" key="3">
    <source>
        <dbReference type="ARBA" id="ARBA00022801"/>
    </source>
</evidence>
<dbReference type="SUPFAM" id="SSF53955">
    <property type="entry name" value="Lysozyme-like"/>
    <property type="match status" value="1"/>
</dbReference>
<dbReference type="eggNOG" id="COG3583">
    <property type="taxonomic scope" value="Bacteria"/>
</dbReference>
<dbReference type="InterPro" id="IPR010618">
    <property type="entry name" value="RPF"/>
</dbReference>
<evidence type="ECO:0000256" key="2">
    <source>
        <dbReference type="ARBA" id="ARBA00022729"/>
    </source>
</evidence>
<reference evidence="5" key="1">
    <citation type="submission" date="2010-08" db="EMBL/GenBank/DDBJ databases">
        <authorList>
            <person name="Harkins D.M."/>
            <person name="Madupu R."/>
            <person name="Durkin A.S."/>
            <person name="Torralba M."/>
            <person name="Methe B."/>
            <person name="Sutton G.G."/>
            <person name="Nelson K.E."/>
        </authorList>
    </citation>
    <scope>NUCLEOTIDE SEQUENCE [LARGE SCALE GENOMIC DNA]</scope>
    <source>
        <strain evidence="5">ATCC 14266</strain>
    </source>
</reference>
<dbReference type="PROSITE" id="PS51109">
    <property type="entry name" value="G5"/>
    <property type="match status" value="1"/>
</dbReference>
<dbReference type="Gene3D" id="1.10.530.10">
    <property type="match status" value="1"/>
</dbReference>
<dbReference type="Proteomes" id="UP000004218">
    <property type="component" value="Unassembled WGS sequence"/>
</dbReference>
<dbReference type="GO" id="GO:0016787">
    <property type="term" value="F:hydrolase activity"/>
    <property type="evidence" value="ECO:0007669"/>
    <property type="project" value="UniProtKB-KW"/>
</dbReference>
<accession>E0DIT1</accession>
<dbReference type="AlphaFoldDB" id="E0DIT1"/>
<dbReference type="EMBL" id="ACSH02000008">
    <property type="protein sequence ID" value="EFM47993.1"/>
    <property type="molecule type" value="Genomic_DNA"/>
</dbReference>
<dbReference type="CDD" id="cd13925">
    <property type="entry name" value="RPF"/>
    <property type="match status" value="1"/>
</dbReference>
<evidence type="ECO:0000313" key="5">
    <source>
        <dbReference type="EMBL" id="EFM47993.1"/>
    </source>
</evidence>
<keyword evidence="2" id="KW-0732">Signal</keyword>
<name>E0DIT1_9CORY</name>
<comment type="caution">
    <text evidence="5">The sequence shown here is derived from an EMBL/GenBank/DDBJ whole genome shotgun (WGS) entry which is preliminary data.</text>
</comment>
<keyword evidence="3" id="KW-0378">Hydrolase</keyword>
<dbReference type="Pfam" id="PF07501">
    <property type="entry name" value="G5"/>
    <property type="match status" value="1"/>
</dbReference>
<gene>
    <name evidence="5" type="ORF">HMPREF0299_5595</name>
</gene>
<sequence length="382" mass="40010">MSHHQKSRLSRLNSSRSVPLRLATSGVLATLVVGGVAVAANKKDVVIDLNGDQLALATLSQDVGGALRSAGIEVADGDIVQPAADAKLGNDEKITVRTVKDVAVVVDGQKKVVKTNATTVGEMVSQLDSIGAAIKALGLSTPVDTKLQKSGMSVDVVTPKIVSITDGGKTSYVSLAAATVKDALAARGIELGPHDRVTPELTSAVSGNMKINIDRVTVDDVQVKEAYDEEPTFVDNPDAMQGVESVVEAGSPGEREVTRRITKVNGVESANDVVSQNVLVPAKKATISRGTKVSRVPTVPDGSVWDRLAQCESTGNWAINTGNGFHGGLQFTPQTWLAYGGGEYAPYAYQATREEQIAVAQKVQASQGWGAWPACTAKMGLR</sequence>
<comment type="similarity">
    <text evidence="1">Belongs to the transglycosylase family. Rpf subfamily.</text>
</comment>
<feature type="domain" description="G5" evidence="4">
    <location>
        <begin position="213"/>
        <end position="293"/>
    </location>
</feature>
<dbReference type="Pfam" id="PF03990">
    <property type="entry name" value="DUF348"/>
    <property type="match status" value="3"/>
</dbReference>
<dbReference type="GeneID" id="84575152"/>
<protein>
    <submittedName>
        <fullName evidence="5">Transglycosylase-like domain protein</fullName>
    </submittedName>
</protein>